<dbReference type="Proteomes" id="UP000184330">
    <property type="component" value="Unassembled WGS sequence"/>
</dbReference>
<reference evidence="3 4" key="1">
    <citation type="submission" date="2016-03" db="EMBL/GenBank/DDBJ databases">
        <authorList>
            <person name="Ploux O."/>
        </authorList>
    </citation>
    <scope>NUCLEOTIDE SEQUENCE [LARGE SCALE GENOMIC DNA]</scope>
    <source>
        <strain evidence="3 4">UAMH 11012</strain>
    </source>
</reference>
<keyword evidence="4" id="KW-1185">Reference proteome</keyword>
<organism evidence="3 4">
    <name type="scientific">Phialocephala subalpina</name>
    <dbReference type="NCBI Taxonomy" id="576137"/>
    <lineage>
        <taxon>Eukaryota</taxon>
        <taxon>Fungi</taxon>
        <taxon>Dikarya</taxon>
        <taxon>Ascomycota</taxon>
        <taxon>Pezizomycotina</taxon>
        <taxon>Leotiomycetes</taxon>
        <taxon>Helotiales</taxon>
        <taxon>Mollisiaceae</taxon>
        <taxon>Phialocephala</taxon>
        <taxon>Phialocephala fortinii species complex</taxon>
    </lineage>
</organism>
<evidence type="ECO:0000313" key="3">
    <source>
        <dbReference type="EMBL" id="CZR54967.1"/>
    </source>
</evidence>
<evidence type="ECO:0000313" key="4">
    <source>
        <dbReference type="Proteomes" id="UP000184330"/>
    </source>
</evidence>
<name>A0A1L7WQD6_9HELO</name>
<dbReference type="PANTHER" id="PTHR33112">
    <property type="entry name" value="DOMAIN PROTEIN, PUTATIVE-RELATED"/>
    <property type="match status" value="1"/>
</dbReference>
<feature type="domain" description="Heterokaryon incompatibility" evidence="2">
    <location>
        <begin position="273"/>
        <end position="409"/>
    </location>
</feature>
<feature type="region of interest" description="Disordered" evidence="1">
    <location>
        <begin position="105"/>
        <end position="138"/>
    </location>
</feature>
<dbReference type="Pfam" id="PF06985">
    <property type="entry name" value="HET"/>
    <property type="match status" value="1"/>
</dbReference>
<dbReference type="PANTHER" id="PTHR33112:SF1">
    <property type="entry name" value="HETEROKARYON INCOMPATIBILITY DOMAIN-CONTAINING PROTEIN"/>
    <property type="match status" value="1"/>
</dbReference>
<dbReference type="STRING" id="576137.A0A1L7WQD6"/>
<dbReference type="AlphaFoldDB" id="A0A1L7WQD6"/>
<sequence>MASHKINSSSSTAILISKEDLCINCQTIDLELAFKIPVYDPTLPSEWRHDGFVIQDLGFSLPEMRASSCALCRLLASLAGDGEEMRGVDEASKSGYMTPSLTSFSAREEMTMGEQDDDEEEKSLREEDSGEEWGERSDNLNVVIGEDELDARDGEDVDKVKGDAATGGIEQPPGWQDTRLLGWTVGDGDYTSYRSGMFLHLVNSASTSDFQPFQFRPLNHDCYDIEFARQCISNCHINHGPSCQQPEKELLPGFKVIDCKTRQLIIAPSPCQYVALSYVWGPPPPESSNPKTSLDAEGYPRLIDHSIQVTLDLGLQYIWIDRYCINQENEEERMSHIKQMDKIYADAEITIIAAAGQGPDYGLPGVGKLSRKQQARLQIENLELISTLPNTKAVVTASKWASRAWTYQEGILSKRRLIFTDDQITFQCNTTHLPEVMPPSSMASIRNIGLYMDGGTFTNELAGTTPGSIMAYISDYTSRDLTFHEDKLNAMQGIFRAFERAEVKVLNFMGVAIHPARDQDRTSATPQRAFVRGLAWYHHIPTKQVQRRSIFPSWTWAGWEGKIEPEIFQPVFTDPPYAPKVWIENLDETHVPFPDYSSLPGFLKSLSGSDKYIHIEASTFSCSLVYIPATTEDISSSGGKPEIHITTTSNHIIIPSIVATHARLQWEESESCLPAREMMGLLLGEKVAMIVMRMEGGWFERVVLCHFDFSSSVRVAGDGQGDETGGGFMFVPDAYKRIEEVIEKFLTEETSIKKIKLG</sequence>
<evidence type="ECO:0000256" key="1">
    <source>
        <dbReference type="SAM" id="MobiDB-lite"/>
    </source>
</evidence>
<dbReference type="EMBL" id="FJOG01000005">
    <property type="protein sequence ID" value="CZR54967.1"/>
    <property type="molecule type" value="Genomic_DNA"/>
</dbReference>
<accession>A0A1L7WQD6</accession>
<protein>
    <recommendedName>
        <fullName evidence="2">Heterokaryon incompatibility domain-containing protein</fullName>
    </recommendedName>
</protein>
<gene>
    <name evidence="3" type="ORF">PAC_04852</name>
</gene>
<dbReference type="InterPro" id="IPR010730">
    <property type="entry name" value="HET"/>
</dbReference>
<dbReference type="OrthoDB" id="5428863at2759"/>
<evidence type="ECO:0000259" key="2">
    <source>
        <dbReference type="Pfam" id="PF06985"/>
    </source>
</evidence>
<proteinExistence type="predicted"/>
<feature type="compositionally biased region" description="Basic and acidic residues" evidence="1">
    <location>
        <begin position="122"/>
        <end position="138"/>
    </location>
</feature>